<keyword evidence="2" id="KW-0472">Membrane</keyword>
<evidence type="ECO:0000256" key="1">
    <source>
        <dbReference type="SAM" id="MobiDB-lite"/>
    </source>
</evidence>
<reference evidence="3 4" key="1">
    <citation type="submission" date="2020-10" db="EMBL/GenBank/DDBJ databases">
        <title>Blautia liquoris sp.nov., isolated from the mud in a fermentation cellar used for the production of Chinese strong-flavoured liquor.</title>
        <authorList>
            <person name="Lu L."/>
        </authorList>
    </citation>
    <scope>NUCLEOTIDE SEQUENCE [LARGE SCALE GENOMIC DNA]</scope>
    <source>
        <strain evidence="3 4">LZLJ-3</strain>
    </source>
</reference>
<gene>
    <name evidence="3" type="ORF">INP51_01590</name>
</gene>
<dbReference type="EMBL" id="CP063304">
    <property type="protein sequence ID" value="QOV19697.1"/>
    <property type="molecule type" value="Genomic_DNA"/>
</dbReference>
<evidence type="ECO:0000256" key="2">
    <source>
        <dbReference type="SAM" id="Phobius"/>
    </source>
</evidence>
<dbReference type="RefSeq" id="WP_193736017.1">
    <property type="nucleotide sequence ID" value="NZ_CP063304.1"/>
</dbReference>
<evidence type="ECO:0000313" key="3">
    <source>
        <dbReference type="EMBL" id="QOV19697.1"/>
    </source>
</evidence>
<dbReference type="KEGG" id="bliq:INP51_01590"/>
<keyword evidence="2" id="KW-0812">Transmembrane</keyword>
<feature type="transmembrane region" description="Helical" evidence="2">
    <location>
        <begin position="35"/>
        <end position="56"/>
    </location>
</feature>
<name>A0A7M2RJG5_9FIRM</name>
<protein>
    <submittedName>
        <fullName evidence="3">Polysaccharide deacetylase</fullName>
    </submittedName>
</protein>
<feature type="compositionally biased region" description="Basic and acidic residues" evidence="1">
    <location>
        <begin position="71"/>
        <end position="87"/>
    </location>
</feature>
<evidence type="ECO:0000313" key="4">
    <source>
        <dbReference type="Proteomes" id="UP000593601"/>
    </source>
</evidence>
<keyword evidence="4" id="KW-1185">Reference proteome</keyword>
<dbReference type="Proteomes" id="UP000593601">
    <property type="component" value="Chromosome"/>
</dbReference>
<keyword evidence="2" id="KW-1133">Transmembrane helix</keyword>
<sequence>MAVNNEHKTEDRLRRQRQARLARERRRRKKRQKAIMIRAACVVVFLLLIIGIVFGVRGCLRYNNRREQQQKERQQEQAKREEKRIQKSQDALAEAQKMAAGYDYDGAIRLLKGIDNYEEDDAISAAVTALKKDEAGMVTYQVDQVEHYYFNTLVVDEDAAASSDKESVLQANQETMTVDAFNQTIQKMYEDGYVLVSIHDLVKESESKDKKQTFKNGTLRLPAGKKPFVLSQNDVSYPFELSKSGRGSKMIVGQDGKVLVQYEKPDGSVEDGDYDVVPCLDTFIENHPDFSYHGARGILGLSGYNGVLGYRTDETLGKSMEDGNVYGDYGIFDVPSETEGAKEVIKALAEEGWEFACNGYEKISYASTFDRVKADVEKWEEYVGPLIEGTDILLYPGGYDIDSWTDYSSGNQKYKYLKSQGFKFFCNIDQTNDYWLQIRSGYLRQARKKTGM</sequence>
<dbReference type="Gene3D" id="3.20.20.370">
    <property type="entry name" value="Glycoside hydrolase/deacetylase"/>
    <property type="match status" value="1"/>
</dbReference>
<feature type="region of interest" description="Disordered" evidence="1">
    <location>
        <begin position="71"/>
        <end position="90"/>
    </location>
</feature>
<dbReference type="AlphaFoldDB" id="A0A7M2RJG5"/>
<accession>A0A7M2RJG5</accession>
<proteinExistence type="predicted"/>
<organism evidence="3 4">
    <name type="scientific">Blautia liquoris</name>
    <dbReference type="NCBI Taxonomy" id="2779518"/>
    <lineage>
        <taxon>Bacteria</taxon>
        <taxon>Bacillati</taxon>
        <taxon>Bacillota</taxon>
        <taxon>Clostridia</taxon>
        <taxon>Lachnospirales</taxon>
        <taxon>Lachnospiraceae</taxon>
        <taxon>Blautia</taxon>
    </lineage>
</organism>